<evidence type="ECO:0000256" key="1">
    <source>
        <dbReference type="SAM" id="MobiDB-lite"/>
    </source>
</evidence>
<feature type="compositionally biased region" description="Polar residues" evidence="1">
    <location>
        <begin position="602"/>
        <end position="613"/>
    </location>
</feature>
<evidence type="ECO:0000313" key="2">
    <source>
        <dbReference type="EMBL" id="OHT96377.1"/>
    </source>
</evidence>
<reference evidence="2 3" key="1">
    <citation type="submission" date="2016-10" db="EMBL/GenBank/DDBJ databases">
        <title>Evaluation of Human, Animal and Environmental Mycobacterium chelonae Isolates by Core Genome Phylogenomic Analysis, Targeted Gene Comparison, and Anti-microbial Susceptibility Patterns: A Tale of Mistaken Identities.</title>
        <authorList>
            <person name="Fogelson S.B."/>
            <person name="Camus A.C."/>
            <person name="Lorenz W."/>
            <person name="Vasireddy R."/>
            <person name="Vasireddy S."/>
            <person name="Smith T."/>
            <person name="Brown-Elliott B.A."/>
            <person name="Wallace R.J.Jr."/>
            <person name="Hasan N.A."/>
            <person name="Reischl U."/>
            <person name="Sanchez S."/>
        </authorList>
    </citation>
    <scope>NUCLEOTIDE SEQUENCE [LARGE SCALE GENOMIC DNA]</scope>
    <source>
        <strain evidence="2 3">24999</strain>
    </source>
</reference>
<organism evidence="2 3">
    <name type="scientific">Mycobacterium syngnathidarum</name>
    <dbReference type="NCBI Taxonomy" id="1908205"/>
    <lineage>
        <taxon>Bacteria</taxon>
        <taxon>Bacillati</taxon>
        <taxon>Actinomycetota</taxon>
        <taxon>Actinomycetes</taxon>
        <taxon>Mycobacteriales</taxon>
        <taxon>Mycobacteriaceae</taxon>
        <taxon>Mycobacterium</taxon>
    </lineage>
</organism>
<evidence type="ECO:0000313" key="3">
    <source>
        <dbReference type="Proteomes" id="UP000179636"/>
    </source>
</evidence>
<keyword evidence="3" id="KW-1185">Reference proteome</keyword>
<feature type="compositionally biased region" description="Polar residues" evidence="1">
    <location>
        <begin position="388"/>
        <end position="399"/>
    </location>
</feature>
<proteinExistence type="predicted"/>
<name>A0A1Q9W2I2_9MYCO</name>
<dbReference type="Proteomes" id="UP000179636">
    <property type="component" value="Unassembled WGS sequence"/>
</dbReference>
<sequence>MTAAPTDIVTATSGDVVCAARRRGKSKKPNFSYEGPVSVIRLELDVSDDRMRRRVERQWEAVFRLRRALQRDAQARCGAYWAAHHERTADPKALRARLGLSRKGIEAAAKAHIEATGWMRDHLTKAIGLHIADEVWQTIDRHLFADSSGRRQGPPRIGSWWDFTRIPGRARSHTKATPTWETYRLVGSLDGHLGAYRDPLLPTEITTGSAAAARPAGTSILAQPARLCAPTRPGGGSWWDHDGVLAVVFTGLPSGDLVWAVRLAQGAGQWAHLAHFLADPRAWHKIDVVRVRDRKAPGGWRYYAHLLVHQAGYQSPATRARREQIPAGRRAGVDANVSNVSVASFPDDQPAKLIIDQIECTAAQHRSAARVAKRARARQKALDRSRRNTNASQYGPSVRQQKRALRRAAAALAPRRITNPGGARHARCDRAPLRAYRRDNLSRRYQRTRCDHATESRAASQAKRFRAADVAARIVSTHGNNITVEDTNISTWARLWGKRIALFSPGMLVASLAAECAATKGQFFRAGTRSTAMSQHCLCGQRVAKTLAQRTHHCPHCGLHGDRDTVSAALASCVEFANPNDPRTARVDYRLAHVLRDGLASQQEWEGSVNRHQPPTPPDGVGSARTGSRHPVASAEQATLGPPPNRPRQQRGRRGTSRKQPAPKLIGAA</sequence>
<gene>
    <name evidence="2" type="ORF">BKG61_18925</name>
</gene>
<feature type="region of interest" description="Disordered" evidence="1">
    <location>
        <begin position="374"/>
        <end position="402"/>
    </location>
</feature>
<protein>
    <submittedName>
        <fullName evidence="2">Transposase</fullName>
    </submittedName>
</protein>
<dbReference type="EMBL" id="MLHV01000018">
    <property type="protein sequence ID" value="OHT96377.1"/>
    <property type="molecule type" value="Genomic_DNA"/>
</dbReference>
<feature type="region of interest" description="Disordered" evidence="1">
    <location>
        <begin position="602"/>
        <end position="669"/>
    </location>
</feature>
<dbReference type="RefSeq" id="WP_070945869.1">
    <property type="nucleotide sequence ID" value="NZ_MLCL01000093.1"/>
</dbReference>
<dbReference type="OrthoDB" id="4668019at2"/>
<accession>A0A1S1JZA1</accession>
<comment type="caution">
    <text evidence="2">The sequence shown here is derived from an EMBL/GenBank/DDBJ whole genome shotgun (WGS) entry which is preliminary data.</text>
</comment>
<dbReference type="STRING" id="1908205.BKG60_29595"/>
<accession>A0A1Q9W2I2</accession>
<dbReference type="AlphaFoldDB" id="A0A1Q9W2I2"/>
<feature type="compositionally biased region" description="Basic residues" evidence="1">
    <location>
        <begin position="648"/>
        <end position="657"/>
    </location>
</feature>